<dbReference type="EMBL" id="WBUI01000032">
    <property type="protein sequence ID" value="KAB2929381.1"/>
    <property type="molecule type" value="Genomic_DNA"/>
</dbReference>
<dbReference type="Proteomes" id="UP000460298">
    <property type="component" value="Unassembled WGS sequence"/>
</dbReference>
<gene>
    <name evidence="1" type="ORF">F9K24_20110</name>
</gene>
<accession>A0A833GY23</accession>
<organism evidence="1 2">
    <name type="scientific">Leptonema illini</name>
    <dbReference type="NCBI Taxonomy" id="183"/>
    <lineage>
        <taxon>Bacteria</taxon>
        <taxon>Pseudomonadati</taxon>
        <taxon>Spirochaetota</taxon>
        <taxon>Spirochaetia</taxon>
        <taxon>Leptospirales</taxon>
        <taxon>Leptospiraceae</taxon>
        <taxon>Leptonema</taxon>
    </lineage>
</organism>
<proteinExistence type="predicted"/>
<sequence length="345" mass="39208">MADELDQWQDPAFWKALHLRERMRSLPEKAGAERHPPIRNRVFTDELKELARSIQRHGTQSPETTIRFEELGPPLTGLAGSVARLYVEKEGELPESLLGDWNRRFSALGSAVLLFSREEGVFRLLLSAGLDDAQRQNLWVSARDPFFTRDSVQSFVIDRSLKENPFFAKRFTVEFLASLGGVVSIPREDRSAPALLVFFFDEEPPLLPVEELRSALDWIHPLLVRYLEKEKRSHLRRNIYEAAAREVRSFLNLADGARLVQFHFGSLVDGQVCHRFLKELRRVLSHQRLVLILRLRHDGLKILLTPDSPAEPLLQTVGELAAGFGIEVSSFQMPVSADLVSSAVL</sequence>
<dbReference type="AlphaFoldDB" id="A0A833GY23"/>
<protein>
    <submittedName>
        <fullName evidence="1">Uncharacterized protein</fullName>
    </submittedName>
</protein>
<dbReference type="RefSeq" id="WP_040918008.1">
    <property type="nucleotide sequence ID" value="NZ_JQDG01000048.1"/>
</dbReference>
<evidence type="ECO:0000313" key="2">
    <source>
        <dbReference type="Proteomes" id="UP000460298"/>
    </source>
</evidence>
<evidence type="ECO:0000313" key="1">
    <source>
        <dbReference type="EMBL" id="KAB2929381.1"/>
    </source>
</evidence>
<reference evidence="1 2" key="1">
    <citation type="submission" date="2019-10" db="EMBL/GenBank/DDBJ databases">
        <title>Extracellular Electron Transfer in a Candidatus Methanoperedens spp. Enrichment Culture.</title>
        <authorList>
            <person name="Berger S."/>
            <person name="Rangel Shaw D."/>
            <person name="Berben T."/>
            <person name="In 'T Zandt M."/>
            <person name="Frank J."/>
            <person name="Reimann J."/>
            <person name="Jetten M.S.M."/>
            <person name="Welte C.U."/>
        </authorList>
    </citation>
    <scope>NUCLEOTIDE SEQUENCE [LARGE SCALE GENOMIC DNA]</scope>
    <source>
        <strain evidence="1">SB12</strain>
    </source>
</reference>
<name>A0A833GY23_9LEPT</name>
<comment type="caution">
    <text evidence="1">The sequence shown here is derived from an EMBL/GenBank/DDBJ whole genome shotgun (WGS) entry which is preliminary data.</text>
</comment>